<evidence type="ECO:0000313" key="2">
    <source>
        <dbReference type="EMBL" id="ADI38035.1"/>
    </source>
</evidence>
<keyword evidence="2" id="KW-0255">Endonuclease</keyword>
<keyword evidence="2" id="KW-0378">Hydrolase</keyword>
<protein>
    <submittedName>
        <fullName evidence="2">HNH endonuclease</fullName>
    </submittedName>
</protein>
<keyword evidence="3" id="KW-1185">Reference proteome</keyword>
<keyword evidence="2" id="KW-0540">Nuclease</keyword>
<dbReference type="CDD" id="cd00085">
    <property type="entry name" value="HNHc"/>
    <property type="match status" value="1"/>
</dbReference>
<dbReference type="RefSeq" id="WP_013181754.1">
    <property type="nucleotide sequence ID" value="NC_014225.1"/>
</dbReference>
<feature type="domain" description="HNH nuclease" evidence="1">
    <location>
        <begin position="13"/>
        <end position="65"/>
    </location>
</feature>
<dbReference type="GO" id="GO:0003676">
    <property type="term" value="F:nucleic acid binding"/>
    <property type="evidence" value="ECO:0007669"/>
    <property type="project" value="InterPro"/>
</dbReference>
<dbReference type="Pfam" id="PF01844">
    <property type="entry name" value="HNH"/>
    <property type="match status" value="1"/>
</dbReference>
<dbReference type="HOGENOM" id="CLU_2258057_0_0_0"/>
<evidence type="ECO:0000313" key="3">
    <source>
        <dbReference type="Proteomes" id="UP000001505"/>
    </source>
</evidence>
<dbReference type="Proteomes" id="UP000001505">
    <property type="component" value="Chromosome"/>
</dbReference>
<dbReference type="InterPro" id="IPR002711">
    <property type="entry name" value="HNH"/>
</dbReference>
<dbReference type="GO" id="GO:0008270">
    <property type="term" value="F:zinc ion binding"/>
    <property type="evidence" value="ECO:0007669"/>
    <property type="project" value="InterPro"/>
</dbReference>
<name>D6YV74_WADCW</name>
<dbReference type="eggNOG" id="COG1403">
    <property type="taxonomic scope" value="Bacteria"/>
</dbReference>
<dbReference type="OrthoDB" id="9802901at2"/>
<dbReference type="InterPro" id="IPR003615">
    <property type="entry name" value="HNH_nuc"/>
</dbReference>
<evidence type="ECO:0000259" key="1">
    <source>
        <dbReference type="SMART" id="SM00507"/>
    </source>
</evidence>
<dbReference type="SMART" id="SM00507">
    <property type="entry name" value="HNHc"/>
    <property type="match status" value="1"/>
</dbReference>
<sequence length="96" mass="11315">MPKKRQPNEIWQITRVKVLERDEYRCQRCLTSLTVKTAHIDHIISGKRGSNHLSNLRALCRRCHVLRADSRHRGMIASALRDGIIDVNWRDEVWDN</sequence>
<organism evidence="2 3">
    <name type="scientific">Waddlia chondrophila (strain ATCC VR-1470 / WSU 86-1044)</name>
    <dbReference type="NCBI Taxonomy" id="716544"/>
    <lineage>
        <taxon>Bacteria</taxon>
        <taxon>Pseudomonadati</taxon>
        <taxon>Chlamydiota</taxon>
        <taxon>Chlamydiia</taxon>
        <taxon>Parachlamydiales</taxon>
        <taxon>Waddliaceae</taxon>
        <taxon>Waddlia</taxon>
    </lineage>
</organism>
<reference evidence="2 3" key="1">
    <citation type="journal article" date="2010" name="PLoS ONE">
        <title>The Waddlia genome: a window into chlamydial biology.</title>
        <authorList>
            <person name="Bertelli C."/>
            <person name="Collyn F."/>
            <person name="Croxatto A."/>
            <person name="Ruckert C."/>
            <person name="Polkinghorne A."/>
            <person name="Kebbi-Beghdadi C."/>
            <person name="Goesmann A."/>
            <person name="Vaughan L."/>
            <person name="Greub G."/>
        </authorList>
    </citation>
    <scope>NUCLEOTIDE SEQUENCE [LARGE SCALE GENOMIC DNA]</scope>
    <source>
        <strain evidence="3">ATCC VR-1470 / WSU 86-1044</strain>
    </source>
</reference>
<accession>D6YV74</accession>
<gene>
    <name evidence="2" type="ordered locus">wcw_0667</name>
</gene>
<dbReference type="Gene3D" id="1.10.30.50">
    <property type="match status" value="1"/>
</dbReference>
<dbReference type="EMBL" id="CP001928">
    <property type="protein sequence ID" value="ADI38035.1"/>
    <property type="molecule type" value="Genomic_DNA"/>
</dbReference>
<dbReference type="AlphaFoldDB" id="D6YV74"/>
<dbReference type="STRING" id="716544.wcw_0667"/>
<proteinExistence type="predicted"/>
<dbReference type="GO" id="GO:0004519">
    <property type="term" value="F:endonuclease activity"/>
    <property type="evidence" value="ECO:0007669"/>
    <property type="project" value="UniProtKB-KW"/>
</dbReference>
<dbReference type="KEGG" id="wch:wcw_0667"/>